<keyword evidence="7" id="KW-0472">Membrane</keyword>
<dbReference type="EMBL" id="BMGP01000003">
    <property type="protein sequence ID" value="GGF28380.1"/>
    <property type="molecule type" value="Genomic_DNA"/>
</dbReference>
<dbReference type="SUPFAM" id="SSF52540">
    <property type="entry name" value="P-loop containing nucleoside triphosphate hydrolases"/>
    <property type="match status" value="1"/>
</dbReference>
<comment type="subcellular location">
    <subcellularLocation>
        <location evidence="1">Cell membrane</location>
        <topology evidence="1">Peripheral membrane protein</topology>
        <orientation evidence="1">Cytoplasmic side</orientation>
    </subcellularLocation>
</comment>
<gene>
    <name evidence="12" type="ORF">GCM10011399_21970</name>
</gene>
<keyword evidence="4" id="KW-0547">Nucleotide-binding</keyword>
<dbReference type="PANTHER" id="PTHR42711">
    <property type="entry name" value="ABC TRANSPORTER ATP-BINDING PROTEIN"/>
    <property type="match status" value="1"/>
</dbReference>
<dbReference type="AlphaFoldDB" id="A0A917EZV1"/>
<dbReference type="GO" id="GO:0005886">
    <property type="term" value="C:plasma membrane"/>
    <property type="evidence" value="ECO:0007669"/>
    <property type="project" value="UniProtKB-SubCell"/>
</dbReference>
<feature type="region of interest" description="Disordered" evidence="10">
    <location>
        <begin position="331"/>
        <end position="371"/>
    </location>
</feature>
<dbReference type="Proteomes" id="UP000598775">
    <property type="component" value="Unassembled WGS sequence"/>
</dbReference>
<dbReference type="NCBIfam" id="TIGR01188">
    <property type="entry name" value="drrA"/>
    <property type="match status" value="1"/>
</dbReference>
<dbReference type="GO" id="GO:0046677">
    <property type="term" value="P:response to antibiotic"/>
    <property type="evidence" value="ECO:0007669"/>
    <property type="project" value="UniProtKB-KW"/>
</dbReference>
<keyword evidence="2" id="KW-0813">Transport</keyword>
<evidence type="ECO:0000256" key="10">
    <source>
        <dbReference type="SAM" id="MobiDB-lite"/>
    </source>
</evidence>
<comment type="similarity">
    <text evidence="9">Belongs to the ABC transporter superfamily. Drug exporter-1 (DrugE1) (TC 3.A.1.105) family.</text>
</comment>
<evidence type="ECO:0000256" key="7">
    <source>
        <dbReference type="ARBA" id="ARBA00023136"/>
    </source>
</evidence>
<organism evidence="12 13">
    <name type="scientific">Subtercola lobariae</name>
    <dbReference type="NCBI Taxonomy" id="1588641"/>
    <lineage>
        <taxon>Bacteria</taxon>
        <taxon>Bacillati</taxon>
        <taxon>Actinomycetota</taxon>
        <taxon>Actinomycetes</taxon>
        <taxon>Micrococcales</taxon>
        <taxon>Microbacteriaceae</taxon>
        <taxon>Subtercola</taxon>
    </lineage>
</organism>
<dbReference type="PANTHER" id="PTHR42711:SF19">
    <property type="entry name" value="DOXORUBICIN RESISTANCE ATP-BINDING PROTEIN DRRA"/>
    <property type="match status" value="1"/>
</dbReference>
<dbReference type="FunFam" id="3.40.50.300:FF:000589">
    <property type="entry name" value="ABC transporter, ATP-binding subunit"/>
    <property type="match status" value="1"/>
</dbReference>
<keyword evidence="13" id="KW-1185">Reference proteome</keyword>
<evidence type="ECO:0000256" key="1">
    <source>
        <dbReference type="ARBA" id="ARBA00004413"/>
    </source>
</evidence>
<sequence>MTSLIAPPLAATAATPNRDWAVEAHGLVKLFGANRAVDGVDLQVQAGTVYGVLGPNGAGKTTTIRMLATLLKLDGGEATIFGHDVRREPQIIRQLIGVTGQYASVDENLSATENLVLFSRLLGLTRKQARAKSAELLEQFGLTEAAKRPLKNFSGGMRRRLDLAASLIAQPPLIFLDEPTTGLDPRTRAQMWETIRDLVSSGSTVLLTTQYLDEADQLADRIAVIDRGTVVAEGTTDELKSSIGSSSLQVRLTDPKEVESAREVIERVLGATAVVSPEGSRITAPMEHVSAVTDLLVVLRERGIELSEISVQKPTLDEVFLSLTGHSVSDEEAQDAAAAAGSNDAASGASANTPTVSAADAAAADFESQKA</sequence>
<evidence type="ECO:0000259" key="11">
    <source>
        <dbReference type="PROSITE" id="PS50893"/>
    </source>
</evidence>
<dbReference type="InterPro" id="IPR003439">
    <property type="entry name" value="ABC_transporter-like_ATP-bd"/>
</dbReference>
<evidence type="ECO:0000256" key="6">
    <source>
        <dbReference type="ARBA" id="ARBA00022967"/>
    </source>
</evidence>
<reference evidence="12 13" key="1">
    <citation type="journal article" date="2014" name="Int. J. Syst. Evol. Microbiol.">
        <title>Complete genome sequence of Corynebacterium casei LMG S-19264T (=DSM 44701T), isolated from a smear-ripened cheese.</title>
        <authorList>
            <consortium name="US DOE Joint Genome Institute (JGI-PGF)"/>
            <person name="Walter F."/>
            <person name="Albersmeier A."/>
            <person name="Kalinowski J."/>
            <person name="Ruckert C."/>
        </authorList>
    </citation>
    <scope>NUCLEOTIDE SEQUENCE [LARGE SCALE GENOMIC DNA]</scope>
    <source>
        <strain evidence="12 13">CGMCC 1.12976</strain>
    </source>
</reference>
<dbReference type="GO" id="GO:0005524">
    <property type="term" value="F:ATP binding"/>
    <property type="evidence" value="ECO:0007669"/>
    <property type="project" value="UniProtKB-KW"/>
</dbReference>
<dbReference type="GO" id="GO:0016887">
    <property type="term" value="F:ATP hydrolysis activity"/>
    <property type="evidence" value="ECO:0007669"/>
    <property type="project" value="InterPro"/>
</dbReference>
<dbReference type="InterPro" id="IPR017871">
    <property type="entry name" value="ABC_transporter-like_CS"/>
</dbReference>
<dbReference type="InterPro" id="IPR003593">
    <property type="entry name" value="AAA+_ATPase"/>
</dbReference>
<keyword evidence="5 12" id="KW-0067">ATP-binding</keyword>
<evidence type="ECO:0000256" key="8">
    <source>
        <dbReference type="ARBA" id="ARBA00023251"/>
    </source>
</evidence>
<comment type="caution">
    <text evidence="12">The sequence shown here is derived from an EMBL/GenBank/DDBJ whole genome shotgun (WGS) entry which is preliminary data.</text>
</comment>
<dbReference type="GO" id="GO:0043215">
    <property type="term" value="P:daunorubicin transport"/>
    <property type="evidence" value="ECO:0007669"/>
    <property type="project" value="InterPro"/>
</dbReference>
<keyword evidence="6" id="KW-1278">Translocase</keyword>
<keyword evidence="8" id="KW-0046">Antibiotic resistance</keyword>
<dbReference type="InterPro" id="IPR025302">
    <property type="entry name" value="DrrA1/2-like_C"/>
</dbReference>
<feature type="domain" description="ABC transporter" evidence="11">
    <location>
        <begin position="22"/>
        <end position="252"/>
    </location>
</feature>
<dbReference type="GO" id="GO:1900753">
    <property type="term" value="P:doxorubicin transport"/>
    <property type="evidence" value="ECO:0007669"/>
    <property type="project" value="InterPro"/>
</dbReference>
<dbReference type="Pfam" id="PF00005">
    <property type="entry name" value="ABC_tran"/>
    <property type="match status" value="1"/>
</dbReference>
<feature type="compositionally biased region" description="Low complexity" evidence="10">
    <location>
        <begin position="335"/>
        <end position="365"/>
    </location>
</feature>
<protein>
    <submittedName>
        <fullName evidence="12">Daunorubicin resistance protein DrrA family ABC transporter ATP-binding protein</fullName>
    </submittedName>
</protein>
<dbReference type="Gene3D" id="3.40.50.300">
    <property type="entry name" value="P-loop containing nucleotide triphosphate hydrolases"/>
    <property type="match status" value="1"/>
</dbReference>
<dbReference type="RefSeq" id="WP_188678072.1">
    <property type="nucleotide sequence ID" value="NZ_BMGP01000003.1"/>
</dbReference>
<evidence type="ECO:0000256" key="5">
    <source>
        <dbReference type="ARBA" id="ARBA00022840"/>
    </source>
</evidence>
<dbReference type="SMART" id="SM00382">
    <property type="entry name" value="AAA"/>
    <property type="match status" value="1"/>
</dbReference>
<keyword evidence="3" id="KW-1003">Cell membrane</keyword>
<proteinExistence type="inferred from homology"/>
<dbReference type="InterPro" id="IPR027417">
    <property type="entry name" value="P-loop_NTPase"/>
</dbReference>
<evidence type="ECO:0000256" key="2">
    <source>
        <dbReference type="ARBA" id="ARBA00022448"/>
    </source>
</evidence>
<evidence type="ECO:0000313" key="12">
    <source>
        <dbReference type="EMBL" id="GGF28380.1"/>
    </source>
</evidence>
<evidence type="ECO:0000313" key="13">
    <source>
        <dbReference type="Proteomes" id="UP000598775"/>
    </source>
</evidence>
<accession>A0A917EZV1</accession>
<dbReference type="InterPro" id="IPR050763">
    <property type="entry name" value="ABC_transporter_ATP-binding"/>
</dbReference>
<name>A0A917EZV1_9MICO</name>
<dbReference type="InterPro" id="IPR005894">
    <property type="entry name" value="DrrA"/>
</dbReference>
<evidence type="ECO:0000256" key="9">
    <source>
        <dbReference type="ARBA" id="ARBA00049985"/>
    </source>
</evidence>
<dbReference type="PROSITE" id="PS50893">
    <property type="entry name" value="ABC_TRANSPORTER_2"/>
    <property type="match status" value="1"/>
</dbReference>
<dbReference type="PROSITE" id="PS00211">
    <property type="entry name" value="ABC_TRANSPORTER_1"/>
    <property type="match status" value="1"/>
</dbReference>
<evidence type="ECO:0000256" key="3">
    <source>
        <dbReference type="ARBA" id="ARBA00022475"/>
    </source>
</evidence>
<evidence type="ECO:0000256" key="4">
    <source>
        <dbReference type="ARBA" id="ARBA00022741"/>
    </source>
</evidence>
<dbReference type="Pfam" id="PF13732">
    <property type="entry name" value="DrrA1-3_C"/>
    <property type="match status" value="1"/>
</dbReference>